<gene>
    <name evidence="3" type="primary">rsmD</name>
    <name evidence="3" type="ORF">CFH80_01540</name>
</gene>
<dbReference type="EMBL" id="DLUG01000046">
    <property type="protein sequence ID" value="DAB37072.1"/>
    <property type="molecule type" value="Genomic_DNA"/>
</dbReference>
<accession>A0A2D3W6V1</accession>
<dbReference type="GO" id="GO:0008168">
    <property type="term" value="F:methyltransferase activity"/>
    <property type="evidence" value="ECO:0007669"/>
    <property type="project" value="UniProtKB-KW"/>
</dbReference>
<reference evidence="3 4" key="1">
    <citation type="journal article" date="2017" name="Front. Microbiol.">
        <title>Comparative Genomic Analysis of the Class Epsilonproteobacteria and Proposed Reclassification to Epsilonbacteraeota (phyl. nov.).</title>
        <authorList>
            <person name="Waite D.W."/>
            <person name="Vanwonterghem I."/>
            <person name="Rinke C."/>
            <person name="Parks D.H."/>
            <person name="Zhang Y."/>
            <person name="Takai K."/>
            <person name="Sievert S.M."/>
            <person name="Simon J."/>
            <person name="Campbell B.J."/>
            <person name="Hanson T.E."/>
            <person name="Woyke T."/>
            <person name="Klotz M.G."/>
            <person name="Hugenholtz P."/>
        </authorList>
    </citation>
    <scope>NUCLEOTIDE SEQUENCE [LARGE SCALE GENOMIC DNA]</scope>
    <source>
        <strain evidence="3">UBA11420</strain>
    </source>
</reference>
<dbReference type="GO" id="GO:0031167">
    <property type="term" value="P:rRNA methylation"/>
    <property type="evidence" value="ECO:0007669"/>
    <property type="project" value="InterPro"/>
</dbReference>
<dbReference type="SUPFAM" id="SSF53335">
    <property type="entry name" value="S-adenosyl-L-methionine-dependent methyltransferases"/>
    <property type="match status" value="1"/>
</dbReference>
<comment type="caution">
    <text evidence="3">The sequence shown here is derived from an EMBL/GenBank/DDBJ whole genome shotgun (WGS) entry which is preliminary data.</text>
</comment>
<evidence type="ECO:0000313" key="4">
    <source>
        <dbReference type="Proteomes" id="UP000231638"/>
    </source>
</evidence>
<evidence type="ECO:0000313" key="3">
    <source>
        <dbReference type="EMBL" id="DAB37072.1"/>
    </source>
</evidence>
<dbReference type="NCBIfam" id="TIGR00095">
    <property type="entry name" value="16S rRNA (guanine(966)-N(2))-methyltransferase RsmD"/>
    <property type="match status" value="1"/>
</dbReference>
<keyword evidence="1 3" id="KW-0489">Methyltransferase</keyword>
<dbReference type="Proteomes" id="UP000231638">
    <property type="component" value="Unassembled WGS sequence"/>
</dbReference>
<dbReference type="AlphaFoldDB" id="A0A2D3W6V1"/>
<dbReference type="InterPro" id="IPR004398">
    <property type="entry name" value="RNA_MeTrfase_RsmD"/>
</dbReference>
<proteinExistence type="predicted"/>
<dbReference type="PANTHER" id="PTHR43542">
    <property type="entry name" value="METHYLTRANSFERASE"/>
    <property type="match status" value="1"/>
</dbReference>
<evidence type="ECO:0000256" key="1">
    <source>
        <dbReference type="ARBA" id="ARBA00022603"/>
    </source>
</evidence>
<name>A0A2D3W6V1_9BACT</name>
<sequence>MVTKPLYTTINTGKYKGKKLELPSLESTRSTKAILKGSLFDTLQYELIDNAFVEVFGGSGSIGLEALSRGADHAYFIEKDHDAARILKRNCKAIDDARTTVICGDSFMLLPTLFSTLRTPTYFYFDPPFSIREGMEDVYQNTLRLIASLPQEKTIAAIVEHMSAEVLPETIGSYTLQKTKKFGKSSLSYYR</sequence>
<dbReference type="Pfam" id="PF03602">
    <property type="entry name" value="Cons_hypoth95"/>
    <property type="match status" value="1"/>
</dbReference>
<dbReference type="InterPro" id="IPR029063">
    <property type="entry name" value="SAM-dependent_MTases_sf"/>
</dbReference>
<dbReference type="PIRSF" id="PIRSF004553">
    <property type="entry name" value="CHP00095"/>
    <property type="match status" value="1"/>
</dbReference>
<dbReference type="PANTHER" id="PTHR43542:SF1">
    <property type="entry name" value="METHYLTRANSFERASE"/>
    <property type="match status" value="1"/>
</dbReference>
<dbReference type="STRING" id="366522.GCA_001548055_01458"/>
<keyword evidence="2 3" id="KW-0808">Transferase</keyword>
<evidence type="ECO:0000256" key="2">
    <source>
        <dbReference type="ARBA" id="ARBA00022679"/>
    </source>
</evidence>
<dbReference type="Gene3D" id="3.40.50.150">
    <property type="entry name" value="Vaccinia Virus protein VP39"/>
    <property type="match status" value="1"/>
</dbReference>
<protein>
    <submittedName>
        <fullName evidence="3">16S rRNA (Guanine(966)-N(2))-methyltransferase RsmD</fullName>
    </submittedName>
</protein>
<organism evidence="3 4">
    <name type="scientific">Sulfurospirillum cavolei</name>
    <dbReference type="NCBI Taxonomy" id="366522"/>
    <lineage>
        <taxon>Bacteria</taxon>
        <taxon>Pseudomonadati</taxon>
        <taxon>Campylobacterota</taxon>
        <taxon>Epsilonproteobacteria</taxon>
        <taxon>Campylobacterales</taxon>
        <taxon>Sulfurospirillaceae</taxon>
        <taxon>Sulfurospirillum</taxon>
    </lineage>
</organism>